<reference evidence="2 3" key="1">
    <citation type="submission" date="2014-09" db="EMBL/GenBank/DDBJ databases">
        <title>Whole Genome Shotgun of Flavobacterium aquatile LMG 4008.</title>
        <authorList>
            <person name="Gale A.N."/>
            <person name="Pipes S.E."/>
            <person name="Newman J.D."/>
        </authorList>
    </citation>
    <scope>NUCLEOTIDE SEQUENCE [LARGE SCALE GENOMIC DNA]</scope>
    <source>
        <strain evidence="2 3">LMG 4008</strain>
    </source>
</reference>
<evidence type="ECO:0000313" key="2">
    <source>
        <dbReference type="EMBL" id="KGD68378.1"/>
    </source>
</evidence>
<organism evidence="2 3">
    <name type="scientific">Flavobacterium aquatile LMG 4008 = ATCC 11947</name>
    <dbReference type="NCBI Taxonomy" id="1453498"/>
    <lineage>
        <taxon>Bacteria</taxon>
        <taxon>Pseudomonadati</taxon>
        <taxon>Bacteroidota</taxon>
        <taxon>Flavobacteriia</taxon>
        <taxon>Flavobacteriales</taxon>
        <taxon>Flavobacteriaceae</taxon>
        <taxon>Flavobacterium</taxon>
    </lineage>
</organism>
<evidence type="ECO:0000256" key="1">
    <source>
        <dbReference type="SAM" id="Phobius"/>
    </source>
</evidence>
<gene>
    <name evidence="2" type="ORF">LG45_08820</name>
</gene>
<keyword evidence="1" id="KW-0472">Membrane</keyword>
<protein>
    <submittedName>
        <fullName evidence="2">Uncharacterized protein</fullName>
    </submittedName>
</protein>
<keyword evidence="1" id="KW-1133">Transmembrane helix</keyword>
<keyword evidence="3" id="KW-1185">Reference proteome</keyword>
<proteinExistence type="predicted"/>
<dbReference type="EMBL" id="JRHH01000003">
    <property type="protein sequence ID" value="KGD68378.1"/>
    <property type="molecule type" value="Genomic_DNA"/>
</dbReference>
<dbReference type="STRING" id="1453498.LG45_08820"/>
<sequence>MKKIFILIMIVAFLVAFYVPKGEKYSVIVMAIAVVIFMFGMMKLSSKLPSKNDEEDDENI</sequence>
<accession>A0A095U169</accession>
<feature type="transmembrane region" description="Helical" evidence="1">
    <location>
        <begin position="26"/>
        <end position="44"/>
    </location>
</feature>
<evidence type="ECO:0000313" key="3">
    <source>
        <dbReference type="Proteomes" id="UP000029554"/>
    </source>
</evidence>
<name>A0A095U169_9FLAO</name>
<keyword evidence="1" id="KW-0812">Transmembrane</keyword>
<dbReference type="AlphaFoldDB" id="A0A095U169"/>
<comment type="caution">
    <text evidence="2">The sequence shown here is derived from an EMBL/GenBank/DDBJ whole genome shotgun (WGS) entry which is preliminary data.</text>
</comment>
<dbReference type="RefSeq" id="WP_035126169.1">
    <property type="nucleotide sequence ID" value="NZ_JRHH01000003.1"/>
</dbReference>
<dbReference type="Proteomes" id="UP000029554">
    <property type="component" value="Unassembled WGS sequence"/>
</dbReference>